<reference evidence="1 2" key="1">
    <citation type="submission" date="2018-10" db="EMBL/GenBank/DDBJ databases">
        <title>Effects of UV and annual dynamics of microbial communities in freshwater RAS systems.</title>
        <authorList>
            <person name="Bekkelund A.K."/>
            <person name="Hansen B.R."/>
            <person name="Stokken H."/>
            <person name="Eriksen B.F."/>
            <person name="Kashulin N.A."/>
        </authorList>
    </citation>
    <scope>NUCLEOTIDE SEQUENCE [LARGE SCALE GENOMIC DNA]</scope>
    <source>
        <strain evidence="1 2">BHSEK</strain>
    </source>
</reference>
<gene>
    <name evidence="1" type="ORF">D9M09_12985</name>
</gene>
<keyword evidence="2" id="KW-1185">Reference proteome</keyword>
<proteinExistence type="predicted"/>
<accession>A0A3G2E940</accession>
<name>A0A3G2E940_9BURK</name>
<dbReference type="Proteomes" id="UP000279594">
    <property type="component" value="Chromosome"/>
</dbReference>
<organism evidence="1 2">
    <name type="scientific">Janthinobacterium agaricidamnosum</name>
    <dbReference type="NCBI Taxonomy" id="55508"/>
    <lineage>
        <taxon>Bacteria</taxon>
        <taxon>Pseudomonadati</taxon>
        <taxon>Pseudomonadota</taxon>
        <taxon>Betaproteobacteria</taxon>
        <taxon>Burkholderiales</taxon>
        <taxon>Oxalobacteraceae</taxon>
        <taxon>Janthinobacterium</taxon>
    </lineage>
</organism>
<sequence length="126" mass="13339">MEMTVTDSLRELAYAQAAAFVQTLNGRDPVALQRDWGLSPAVAAEIVDMLDSYFAANEALSLTPLAHAFVPGKGGRPGVDVYATGDGPLGLECLLLADGKPGEAILHLEMSGHDGALRLHYRYIGS</sequence>
<dbReference type="AlphaFoldDB" id="A0A3G2E940"/>
<evidence type="ECO:0000313" key="2">
    <source>
        <dbReference type="Proteomes" id="UP000279594"/>
    </source>
</evidence>
<dbReference type="EMBL" id="CP033019">
    <property type="protein sequence ID" value="AYM76607.1"/>
    <property type="molecule type" value="Genomic_DNA"/>
</dbReference>
<evidence type="ECO:0000313" key="1">
    <source>
        <dbReference type="EMBL" id="AYM76607.1"/>
    </source>
</evidence>
<protein>
    <submittedName>
        <fullName evidence="1">Uncharacterized protein</fullName>
    </submittedName>
</protein>